<dbReference type="Gene3D" id="3.30.1330.60">
    <property type="entry name" value="OmpA-like domain"/>
    <property type="match status" value="1"/>
</dbReference>
<keyword evidence="5" id="KW-0732">Signal</keyword>
<accession>A0ABU3C0T4</accession>
<dbReference type="EMBL" id="JAVRIB010000008">
    <property type="protein sequence ID" value="MDT0635167.1"/>
    <property type="molecule type" value="Genomic_DNA"/>
</dbReference>
<keyword evidence="8" id="KW-1185">Reference proteome</keyword>
<feature type="domain" description="OmpA-like" evidence="6">
    <location>
        <begin position="199"/>
        <end position="314"/>
    </location>
</feature>
<feature type="signal peptide" evidence="5">
    <location>
        <begin position="1"/>
        <end position="25"/>
    </location>
</feature>
<evidence type="ECO:0000259" key="6">
    <source>
        <dbReference type="PROSITE" id="PS51123"/>
    </source>
</evidence>
<dbReference type="PRINTS" id="PR01021">
    <property type="entry name" value="OMPADOMAIN"/>
</dbReference>
<dbReference type="CDD" id="cd07185">
    <property type="entry name" value="OmpA_C-like"/>
    <property type="match status" value="1"/>
</dbReference>
<reference evidence="7 8" key="1">
    <citation type="submission" date="2023-09" db="EMBL/GenBank/DDBJ databases">
        <authorList>
            <person name="Rey-Velasco X."/>
        </authorList>
    </citation>
    <scope>NUCLEOTIDE SEQUENCE [LARGE SCALE GENOMIC DNA]</scope>
    <source>
        <strain evidence="7 8">W335</strain>
    </source>
</reference>
<dbReference type="SUPFAM" id="SSF103088">
    <property type="entry name" value="OmpA-like"/>
    <property type="match status" value="1"/>
</dbReference>
<evidence type="ECO:0000256" key="4">
    <source>
        <dbReference type="PROSITE-ProRule" id="PRU00473"/>
    </source>
</evidence>
<keyword evidence="3" id="KW-0998">Cell outer membrane</keyword>
<evidence type="ECO:0000256" key="1">
    <source>
        <dbReference type="ARBA" id="ARBA00004442"/>
    </source>
</evidence>
<comment type="subcellular location">
    <subcellularLocation>
        <location evidence="1">Cell outer membrane</location>
    </subcellularLocation>
</comment>
<dbReference type="PROSITE" id="PS51123">
    <property type="entry name" value="OMPA_2"/>
    <property type="match status" value="1"/>
</dbReference>
<dbReference type="InterPro" id="IPR036737">
    <property type="entry name" value="OmpA-like_sf"/>
</dbReference>
<evidence type="ECO:0000313" key="8">
    <source>
        <dbReference type="Proteomes" id="UP001251857"/>
    </source>
</evidence>
<evidence type="ECO:0000313" key="7">
    <source>
        <dbReference type="EMBL" id="MDT0635167.1"/>
    </source>
</evidence>
<dbReference type="Proteomes" id="UP001251857">
    <property type="component" value="Unassembled WGS sequence"/>
</dbReference>
<keyword evidence="2 4" id="KW-0472">Membrane</keyword>
<comment type="caution">
    <text evidence="7">The sequence shown here is derived from an EMBL/GenBank/DDBJ whole genome shotgun (WGS) entry which is preliminary data.</text>
</comment>
<dbReference type="InterPro" id="IPR050330">
    <property type="entry name" value="Bact_OuterMem_StrucFunc"/>
</dbReference>
<protein>
    <submittedName>
        <fullName evidence="7">OmpA family protein</fullName>
    </submittedName>
</protein>
<evidence type="ECO:0000256" key="2">
    <source>
        <dbReference type="ARBA" id="ARBA00023136"/>
    </source>
</evidence>
<dbReference type="RefSeq" id="WP_311653065.1">
    <property type="nucleotide sequence ID" value="NZ_JAVRIB010000008.1"/>
</dbReference>
<dbReference type="InterPro" id="IPR006665">
    <property type="entry name" value="OmpA-like"/>
</dbReference>
<feature type="chain" id="PRO_5045685735" evidence="5">
    <location>
        <begin position="26"/>
        <end position="314"/>
    </location>
</feature>
<name>A0ABU3C0T4_9GAMM</name>
<dbReference type="PANTHER" id="PTHR30329">
    <property type="entry name" value="STATOR ELEMENT OF FLAGELLAR MOTOR COMPLEX"/>
    <property type="match status" value="1"/>
</dbReference>
<gene>
    <name evidence="7" type="ORF">RM532_09385</name>
</gene>
<sequence>MRLFPTLPLLTGLWLVLGMFGTAWAQSGEVAAPESAETVSDDTRPQSTYDLITAPAEDPGGIDANLAATRTVDGPLARRVYRSPGDGSPEAVLDAIADDLRESGFEILFRCADEACGGPAFLQASPGGRHDAERFILDAGAVGYLAARHARPGGDRFVAVQSSVSAAGEGVFTLVDVIDASPRELSAITVDAEEMGRRLDEQGRVALYGIYFDTNSARLRDASNPTLTEIGKLMRQRPDLRLLVVGHTDTRGEFDYNIDLSRQRAEAVVQALTSDQGVARSRLKPWGVGFTSPAASNSDADGRSRNRRVELVVW</sequence>
<evidence type="ECO:0000256" key="3">
    <source>
        <dbReference type="ARBA" id="ARBA00023237"/>
    </source>
</evidence>
<evidence type="ECO:0000256" key="5">
    <source>
        <dbReference type="SAM" id="SignalP"/>
    </source>
</evidence>
<proteinExistence type="predicted"/>
<organism evidence="7 8">
    <name type="scientific">Spectribacter hydrogenoxidans</name>
    <dbReference type="NCBI Taxonomy" id="3075608"/>
    <lineage>
        <taxon>Bacteria</taxon>
        <taxon>Pseudomonadati</taxon>
        <taxon>Pseudomonadota</taxon>
        <taxon>Gammaproteobacteria</taxon>
        <taxon>Salinisphaerales</taxon>
        <taxon>Salinisphaeraceae</taxon>
        <taxon>Spectribacter</taxon>
    </lineage>
</organism>
<dbReference type="PANTHER" id="PTHR30329:SF21">
    <property type="entry name" value="LIPOPROTEIN YIAD-RELATED"/>
    <property type="match status" value="1"/>
</dbReference>
<dbReference type="InterPro" id="IPR006664">
    <property type="entry name" value="OMP_bac"/>
</dbReference>
<dbReference type="Pfam" id="PF00691">
    <property type="entry name" value="OmpA"/>
    <property type="match status" value="1"/>
</dbReference>